<feature type="transmembrane region" description="Helical" evidence="1">
    <location>
        <begin position="91"/>
        <end position="113"/>
    </location>
</feature>
<protein>
    <recommendedName>
        <fullName evidence="6">DUF2127 domain-containing protein</fullName>
    </recommendedName>
</protein>
<evidence type="ECO:0000313" key="4">
    <source>
        <dbReference type="Proteomes" id="UP000538955"/>
    </source>
</evidence>
<organism evidence="3 5">
    <name type="scientific">Staphylococcus capitis</name>
    <dbReference type="NCBI Taxonomy" id="29388"/>
    <lineage>
        <taxon>Bacteria</taxon>
        <taxon>Bacillati</taxon>
        <taxon>Bacillota</taxon>
        <taxon>Bacilli</taxon>
        <taxon>Bacillales</taxon>
        <taxon>Staphylococcaceae</taxon>
        <taxon>Staphylococcus</taxon>
    </lineage>
</organism>
<dbReference type="Proteomes" id="UP000550736">
    <property type="component" value="Unassembled WGS sequence"/>
</dbReference>
<keyword evidence="4" id="KW-1185">Reference proteome</keyword>
<comment type="caution">
    <text evidence="3">The sequence shown here is derived from an EMBL/GenBank/DDBJ whole genome shotgun (WGS) entry which is preliminary data.</text>
</comment>
<evidence type="ECO:0000313" key="3">
    <source>
        <dbReference type="EMBL" id="NMK97122.1"/>
    </source>
</evidence>
<accession>A0A7X9WE60</accession>
<evidence type="ECO:0008006" key="6">
    <source>
        <dbReference type="Google" id="ProtNLM"/>
    </source>
</evidence>
<sequence>MEDITDSNVREKRSGRLIAMSSLLFCILLIIHHFVVLDVTTAKSLLSLAGQKTSDTAVHNILNSDRYTGVMYILAYLAGVVALWNRHPYLWWFMFAVYVSNALFTLVNLYMFVQAILDVKNVVAVLPILIVVIGSIILAIYMLVVSIARKSTFNR</sequence>
<evidence type="ECO:0000256" key="1">
    <source>
        <dbReference type="SAM" id="Phobius"/>
    </source>
</evidence>
<feature type="transmembrane region" description="Helical" evidence="1">
    <location>
        <begin position="67"/>
        <end position="84"/>
    </location>
</feature>
<reference evidence="4 5" key="1">
    <citation type="submission" date="2020-04" db="EMBL/GenBank/DDBJ databases">
        <title>The Epidemiology and Molecular Characteristics of Linezolid-Resistant Staphylococcus capitis in Huashan Hospital, Shanghai.</title>
        <authorList>
            <person name="Ding L."/>
            <person name="Li P."/>
            <person name="Yang Y."/>
            <person name="Lin D."/>
            <person name="Xu X."/>
        </authorList>
    </citation>
    <scope>NUCLEOTIDE SEQUENCE [LARGE SCALE GENOMIC DNA]</scope>
    <source>
        <strain evidence="3 5">12-86</strain>
        <strain evidence="2 4">17-84</strain>
    </source>
</reference>
<name>A0A7X9WE60_STACP</name>
<keyword evidence="1" id="KW-1133">Transmembrane helix</keyword>
<dbReference type="EMBL" id="JABBMI010000053">
    <property type="protein sequence ID" value="NMK53840.1"/>
    <property type="molecule type" value="Genomic_DNA"/>
</dbReference>
<proteinExistence type="predicted"/>
<feature type="transmembrane region" description="Helical" evidence="1">
    <location>
        <begin position="125"/>
        <end position="148"/>
    </location>
</feature>
<feature type="transmembrane region" description="Helical" evidence="1">
    <location>
        <begin position="17"/>
        <end position="37"/>
    </location>
</feature>
<keyword evidence="1" id="KW-0472">Membrane</keyword>
<evidence type="ECO:0000313" key="5">
    <source>
        <dbReference type="Proteomes" id="UP000550736"/>
    </source>
</evidence>
<dbReference type="AlphaFoldDB" id="A0A7X9WE60"/>
<dbReference type="Proteomes" id="UP000538955">
    <property type="component" value="Unassembled WGS sequence"/>
</dbReference>
<dbReference type="EMBL" id="JABBLX010000005">
    <property type="protein sequence ID" value="NMK97122.1"/>
    <property type="molecule type" value="Genomic_DNA"/>
</dbReference>
<keyword evidence="1" id="KW-0812">Transmembrane</keyword>
<evidence type="ECO:0000313" key="2">
    <source>
        <dbReference type="EMBL" id="NMK53840.1"/>
    </source>
</evidence>
<gene>
    <name evidence="3" type="ORF">HHM13_03270</name>
    <name evidence="2" type="ORF">HHM24_03625</name>
</gene>